<gene>
    <name evidence="1" type="ORF">NPIL_150901</name>
</gene>
<dbReference type="AlphaFoldDB" id="A0A8X6QTD1"/>
<dbReference type="EMBL" id="BMAW01129524">
    <property type="protein sequence ID" value="GFU30774.1"/>
    <property type="molecule type" value="Genomic_DNA"/>
</dbReference>
<keyword evidence="2" id="KW-1185">Reference proteome</keyword>
<proteinExistence type="predicted"/>
<organism evidence="1 2">
    <name type="scientific">Nephila pilipes</name>
    <name type="common">Giant wood spider</name>
    <name type="synonym">Nephila maculata</name>
    <dbReference type="NCBI Taxonomy" id="299642"/>
    <lineage>
        <taxon>Eukaryota</taxon>
        <taxon>Metazoa</taxon>
        <taxon>Ecdysozoa</taxon>
        <taxon>Arthropoda</taxon>
        <taxon>Chelicerata</taxon>
        <taxon>Arachnida</taxon>
        <taxon>Araneae</taxon>
        <taxon>Araneomorphae</taxon>
        <taxon>Entelegynae</taxon>
        <taxon>Araneoidea</taxon>
        <taxon>Nephilidae</taxon>
        <taxon>Nephila</taxon>
    </lineage>
</organism>
<accession>A0A8X6QTD1</accession>
<evidence type="ECO:0000313" key="1">
    <source>
        <dbReference type="EMBL" id="GFU30774.1"/>
    </source>
</evidence>
<evidence type="ECO:0000313" key="2">
    <source>
        <dbReference type="Proteomes" id="UP000887013"/>
    </source>
</evidence>
<comment type="caution">
    <text evidence="1">The sequence shown here is derived from an EMBL/GenBank/DDBJ whole genome shotgun (WGS) entry which is preliminary data.</text>
</comment>
<sequence length="88" mass="10221">MHSNQGERGMEFPLPRAPLGSWPRPRGLFTCSEKDKNFHLEEEDVVLGGLHRGKTGSRIRSLITFLMTNEMEEKKRRKNFAKIGFIYN</sequence>
<protein>
    <submittedName>
        <fullName evidence="1">Uncharacterized protein</fullName>
    </submittedName>
</protein>
<dbReference type="Proteomes" id="UP000887013">
    <property type="component" value="Unassembled WGS sequence"/>
</dbReference>
<reference evidence="1" key="1">
    <citation type="submission" date="2020-08" db="EMBL/GenBank/DDBJ databases">
        <title>Multicomponent nature underlies the extraordinary mechanical properties of spider dragline silk.</title>
        <authorList>
            <person name="Kono N."/>
            <person name="Nakamura H."/>
            <person name="Mori M."/>
            <person name="Yoshida Y."/>
            <person name="Ohtoshi R."/>
            <person name="Malay A.D."/>
            <person name="Moran D.A.P."/>
            <person name="Tomita M."/>
            <person name="Numata K."/>
            <person name="Arakawa K."/>
        </authorList>
    </citation>
    <scope>NUCLEOTIDE SEQUENCE</scope>
</reference>
<name>A0A8X6QTD1_NEPPI</name>